<evidence type="ECO:0000313" key="5">
    <source>
        <dbReference type="Proteomes" id="UP000182409"/>
    </source>
</evidence>
<dbReference type="InterPro" id="IPR029057">
    <property type="entry name" value="PRTase-like"/>
</dbReference>
<dbReference type="OrthoDB" id="9779910at2"/>
<gene>
    <name evidence="4" type="ORF">SAMN05443244_1875</name>
</gene>
<dbReference type="AlphaFoldDB" id="A0A1H4MAX2"/>
<dbReference type="PANTHER" id="PTHR47505">
    <property type="entry name" value="DNA UTILIZATION PROTEIN YHGH"/>
    <property type="match status" value="1"/>
</dbReference>
<accession>A0A1H4MAX2</accession>
<feature type="region of interest" description="Disordered" evidence="2">
    <location>
        <begin position="1"/>
        <end position="22"/>
    </location>
</feature>
<evidence type="ECO:0000313" key="4">
    <source>
        <dbReference type="EMBL" id="SEB80093.1"/>
    </source>
</evidence>
<reference evidence="4 5" key="1">
    <citation type="submission" date="2016-10" db="EMBL/GenBank/DDBJ databases">
        <authorList>
            <person name="de Groot N.N."/>
        </authorList>
    </citation>
    <scope>NUCLEOTIDE SEQUENCE [LARGE SCALE GENOMIC DNA]</scope>
    <source>
        <strain evidence="4 5">AB35.6</strain>
    </source>
</reference>
<dbReference type="InterPro" id="IPR000836">
    <property type="entry name" value="PRTase_dom"/>
</dbReference>
<dbReference type="InterPro" id="IPR051910">
    <property type="entry name" value="ComF/GntX_DNA_util-trans"/>
</dbReference>
<evidence type="ECO:0000256" key="2">
    <source>
        <dbReference type="SAM" id="MobiDB-lite"/>
    </source>
</evidence>
<protein>
    <submittedName>
        <fullName evidence="4">ComF family protein</fullName>
    </submittedName>
</protein>
<dbReference type="Pfam" id="PF00156">
    <property type="entry name" value="Pribosyltran"/>
    <property type="match status" value="1"/>
</dbReference>
<name>A0A1H4MAX2_9BACT</name>
<sequence>MGLVTDKRTTLHRSKSRTSGDSANGAFVATRGGIYCGQSIFFTALDAIAPAAGTHGWSRVRCVFPTASWAVAESGAVAAGLRSSCAPESRHPLFSLPQHFVNSIISLLAPGNCRLCHASLNRAVDYPVCDHCTDWFAASVLSGVCSLCCEPLGFESVAAADLSRSATSLCAACKTQPPKFTRAVAFGLYDDLRPAIRLMKFEGVPALARPLGFLLAEAILSLRVDAPEAMTVVPVPLFRGKRRYNQSVLLAQSALKRVHLTAPGWRLRLAQGILVRSRKTDSQFSLTPAQRRENVRGAFAVRGDVNGQDILLVDDVYTTGATAAECTRVLLKAGAQSVRVATLARAGRDIAVRWQPPPEIAARAGPQMNLPKPF</sequence>
<dbReference type="Gene3D" id="3.40.50.2020">
    <property type="match status" value="1"/>
</dbReference>
<evidence type="ECO:0000259" key="3">
    <source>
        <dbReference type="Pfam" id="PF00156"/>
    </source>
</evidence>
<evidence type="ECO:0000256" key="1">
    <source>
        <dbReference type="ARBA" id="ARBA00008007"/>
    </source>
</evidence>
<comment type="similarity">
    <text evidence="1">Belongs to the ComF/GntX family.</text>
</comment>
<dbReference type="SUPFAM" id="SSF53271">
    <property type="entry name" value="PRTase-like"/>
    <property type="match status" value="1"/>
</dbReference>
<feature type="domain" description="Phosphoribosyltransferase" evidence="3">
    <location>
        <begin position="273"/>
        <end position="348"/>
    </location>
</feature>
<proteinExistence type="inferred from homology"/>
<organism evidence="4 5">
    <name type="scientific">Terriglobus roseus</name>
    <dbReference type="NCBI Taxonomy" id="392734"/>
    <lineage>
        <taxon>Bacteria</taxon>
        <taxon>Pseudomonadati</taxon>
        <taxon>Acidobacteriota</taxon>
        <taxon>Terriglobia</taxon>
        <taxon>Terriglobales</taxon>
        <taxon>Acidobacteriaceae</taxon>
        <taxon>Terriglobus</taxon>
    </lineage>
</organism>
<dbReference type="Proteomes" id="UP000182409">
    <property type="component" value="Unassembled WGS sequence"/>
</dbReference>
<dbReference type="PANTHER" id="PTHR47505:SF1">
    <property type="entry name" value="DNA UTILIZATION PROTEIN YHGH"/>
    <property type="match status" value="1"/>
</dbReference>
<dbReference type="EMBL" id="FNSD01000001">
    <property type="protein sequence ID" value="SEB80093.1"/>
    <property type="molecule type" value="Genomic_DNA"/>
</dbReference>
<dbReference type="CDD" id="cd06223">
    <property type="entry name" value="PRTases_typeI"/>
    <property type="match status" value="1"/>
</dbReference>